<proteinExistence type="predicted"/>
<organism evidence="1 2">
    <name type="scientific">Psychroserpens algicola</name>
    <dbReference type="NCBI Taxonomy" id="1719034"/>
    <lineage>
        <taxon>Bacteria</taxon>
        <taxon>Pseudomonadati</taxon>
        <taxon>Bacteroidota</taxon>
        <taxon>Flavobacteriia</taxon>
        <taxon>Flavobacteriales</taxon>
        <taxon>Flavobacteriaceae</taxon>
        <taxon>Psychroserpens</taxon>
    </lineage>
</organism>
<evidence type="ECO:0000313" key="2">
    <source>
        <dbReference type="Proteomes" id="UP001203687"/>
    </source>
</evidence>
<protein>
    <submittedName>
        <fullName evidence="1">Carboxypeptidase-like regulatory domain-containing protein</fullName>
    </submittedName>
</protein>
<gene>
    <name evidence="1" type="ORF">MUY34_11020</name>
</gene>
<dbReference type="SUPFAM" id="SSF49464">
    <property type="entry name" value="Carboxypeptidase regulatory domain-like"/>
    <property type="match status" value="1"/>
</dbReference>
<keyword evidence="2" id="KW-1185">Reference proteome</keyword>
<reference evidence="1" key="1">
    <citation type="submission" date="2022-04" db="EMBL/GenBank/DDBJ databases">
        <authorList>
            <person name="Ren T."/>
        </authorList>
    </citation>
    <scope>NUCLEOTIDE SEQUENCE</scope>
    <source>
        <strain evidence="1">F63249</strain>
    </source>
</reference>
<sequence length="243" mass="27954">MKPFPFFLFIIIPFLSGAQSVKGFVYDAEATIKGAKLLNTTQKFVTFTNDKGYFEIEAKVNDTLTISSYFHATQTLIITENHFNEDLVIELKKITNTLDEVEITKVNEKVFDSIVLSVKTNNQIANDIKNRPYLYSPQASGNMDFIAIGKLIGKLFKKEKAEAIDYIKTEDLVTLFKDHKLFNKSFLVSELKIPKDLQHLFFELCSAKNIDKKIITENRDMELLDLLIVSNEEFQKLLLEHKK</sequence>
<evidence type="ECO:0000313" key="1">
    <source>
        <dbReference type="EMBL" id="MCK8481158.1"/>
    </source>
</evidence>
<name>A0ABT0H9W6_9FLAO</name>
<comment type="caution">
    <text evidence="1">The sequence shown here is derived from an EMBL/GenBank/DDBJ whole genome shotgun (WGS) entry which is preliminary data.</text>
</comment>
<accession>A0ABT0H9W6</accession>
<dbReference type="InterPro" id="IPR008969">
    <property type="entry name" value="CarboxyPept-like_regulatory"/>
</dbReference>
<dbReference type="EMBL" id="JALPQF010000010">
    <property type="protein sequence ID" value="MCK8481158.1"/>
    <property type="molecule type" value="Genomic_DNA"/>
</dbReference>
<dbReference type="Proteomes" id="UP001203687">
    <property type="component" value="Unassembled WGS sequence"/>
</dbReference>
<dbReference type="RefSeq" id="WP_248413154.1">
    <property type="nucleotide sequence ID" value="NZ_JALPQF010000010.1"/>
</dbReference>